<dbReference type="EMBL" id="LGUB01000571">
    <property type="protein sequence ID" value="KRH92946.1"/>
    <property type="molecule type" value="Genomic_DNA"/>
</dbReference>
<evidence type="ECO:0000313" key="5">
    <source>
        <dbReference type="EMBL" id="KRH92946.1"/>
    </source>
</evidence>
<dbReference type="PROSITE" id="PS50158">
    <property type="entry name" value="ZF_CCHC"/>
    <property type="match status" value="1"/>
</dbReference>
<evidence type="ECO:0000259" key="3">
    <source>
        <dbReference type="PROSITE" id="PS50158"/>
    </source>
</evidence>
<dbReference type="InterPro" id="IPR051320">
    <property type="entry name" value="Viral_Replic_Matur_Polypro"/>
</dbReference>
<dbReference type="PROSITE" id="PS50878">
    <property type="entry name" value="RT_POL"/>
    <property type="match status" value="1"/>
</dbReference>
<keyword evidence="1" id="KW-0378">Hydrolase</keyword>
<dbReference type="Pfam" id="PF00098">
    <property type="entry name" value="zf-CCHC"/>
    <property type="match status" value="1"/>
</dbReference>
<dbReference type="Gene3D" id="4.10.60.10">
    <property type="entry name" value="Zinc finger, CCHC-type"/>
    <property type="match status" value="1"/>
</dbReference>
<dbReference type="CDD" id="cd00303">
    <property type="entry name" value="retropepsin_like"/>
    <property type="match status" value="1"/>
</dbReference>
<protein>
    <submittedName>
        <fullName evidence="5">LTR retrotransposon</fullName>
    </submittedName>
</protein>
<dbReference type="InterPro" id="IPR001878">
    <property type="entry name" value="Znf_CCHC"/>
</dbReference>
<dbReference type="SUPFAM" id="SSF56672">
    <property type="entry name" value="DNA/RNA polymerases"/>
    <property type="match status" value="1"/>
</dbReference>
<keyword evidence="2" id="KW-0863">Zinc-finger</keyword>
<organism evidence="5 6">
    <name type="scientific">Pseudoloma neurophilia</name>
    <dbReference type="NCBI Taxonomy" id="146866"/>
    <lineage>
        <taxon>Eukaryota</taxon>
        <taxon>Fungi</taxon>
        <taxon>Fungi incertae sedis</taxon>
        <taxon>Microsporidia</taxon>
        <taxon>Pseudoloma</taxon>
    </lineage>
</organism>
<reference evidence="5 6" key="1">
    <citation type="submission" date="2015-07" db="EMBL/GenBank/DDBJ databases">
        <title>The genome of Pseudoloma neurophilia, a relevant intracellular parasite of the zebrafish.</title>
        <authorList>
            <person name="Ndikumana S."/>
            <person name="Pelin A."/>
            <person name="Sanders J."/>
            <person name="Corradi N."/>
        </authorList>
    </citation>
    <scope>NUCLEOTIDE SEQUENCE [LARGE SCALE GENOMIC DNA]</scope>
    <source>
        <strain evidence="5 6">MK1</strain>
    </source>
</reference>
<dbReference type="Gene3D" id="2.40.70.10">
    <property type="entry name" value="Acid Proteases"/>
    <property type="match status" value="1"/>
</dbReference>
<dbReference type="InterPro" id="IPR043128">
    <property type="entry name" value="Rev_trsase/Diguanyl_cyclase"/>
</dbReference>
<dbReference type="GO" id="GO:0008270">
    <property type="term" value="F:zinc ion binding"/>
    <property type="evidence" value="ECO:0007669"/>
    <property type="project" value="UniProtKB-KW"/>
</dbReference>
<dbReference type="GO" id="GO:0003676">
    <property type="term" value="F:nucleic acid binding"/>
    <property type="evidence" value="ECO:0007669"/>
    <property type="project" value="InterPro"/>
</dbReference>
<dbReference type="InterPro" id="IPR018061">
    <property type="entry name" value="Retropepsins"/>
</dbReference>
<evidence type="ECO:0000259" key="4">
    <source>
        <dbReference type="PROSITE" id="PS50878"/>
    </source>
</evidence>
<dbReference type="SMART" id="SM00343">
    <property type="entry name" value="ZnF_C2HC"/>
    <property type="match status" value="1"/>
</dbReference>
<dbReference type="SUPFAM" id="SSF50630">
    <property type="entry name" value="Acid proteases"/>
    <property type="match status" value="1"/>
</dbReference>
<feature type="domain" description="CCHC-type" evidence="3">
    <location>
        <begin position="209"/>
        <end position="222"/>
    </location>
</feature>
<dbReference type="InterPro" id="IPR036875">
    <property type="entry name" value="Znf_CCHC_sf"/>
</dbReference>
<sequence length="637" mass="73687">LSNQREMTSLQNKKPVVETEVQQVAMGTANLESFRFTHGMGNKNAEVQMFMAEEVFATTNLTDKQKMAAVIAKSDQRLQTCYYERGSQQSLPCEWSQFKELFLQQAADSGLDKVEKYRDETWANYLKRLKMEAQRRKLDDNEVLKMLKGRDAPSKYQVLFLAGKLNLDELISTIETFEFMQKLKPRSNNKKKEQVKPKRRQITQENVTCYKCQGKGHFARNCLKKTKKSCLLVKSSNEDELKLSGKVHRAILDTGSDVNILTYKVASKLGAYEVITNESKEITLLNGNKMKALSKVKIWVEKDRFSDFVEFYVVDRAICDVILGKDLVNKVRGKSYCFPLVCTIPTPPGKIVSWGRPYNSEKDKEDFKKLLSEFERKGIVEESSSLWLNPVTLARKKDGSLRFCLDLRRLNSLVELDEFVIPNIQDMVRSLSDHEYFSVLDLKDGYFQVDLAVKDRQKTAFIDPDGRLMHFTKMPQGFKNSPAIFQRGMQMALKNLLNRKCMSYLDDILVFGKSESEHDENLRIVLERIGQFGLVVNDEKSKIKLREVDFLGYRITKNKVSPTEKRSQGIIDYEVPKSKKDLRGFLGTINYDRILIKNLADKAKILYEAINEEDRRLNWNPERQRVFEGLKANWEKS</sequence>
<dbReference type="Gene3D" id="3.10.10.10">
    <property type="entry name" value="HIV Type 1 Reverse Transcriptase, subunit A, domain 1"/>
    <property type="match status" value="1"/>
</dbReference>
<keyword evidence="6" id="KW-1185">Reference proteome</keyword>
<dbReference type="Pfam" id="PF00077">
    <property type="entry name" value="RVP"/>
    <property type="match status" value="1"/>
</dbReference>
<dbReference type="InterPro" id="IPR000477">
    <property type="entry name" value="RT_dom"/>
</dbReference>
<gene>
    <name evidence="5" type="ORF">M153_19870001</name>
</gene>
<dbReference type="Proteomes" id="UP000051530">
    <property type="component" value="Unassembled WGS sequence"/>
</dbReference>
<dbReference type="PANTHER" id="PTHR33064:SF37">
    <property type="entry name" value="RIBONUCLEASE H"/>
    <property type="match status" value="1"/>
</dbReference>
<keyword evidence="2" id="KW-0479">Metal-binding</keyword>
<dbReference type="InterPro" id="IPR021109">
    <property type="entry name" value="Peptidase_aspartic_dom_sf"/>
</dbReference>
<dbReference type="InterPro" id="IPR043502">
    <property type="entry name" value="DNA/RNA_pol_sf"/>
</dbReference>
<dbReference type="AlphaFoldDB" id="A0A0R0LU53"/>
<dbReference type="CDD" id="cd01647">
    <property type="entry name" value="RT_LTR"/>
    <property type="match status" value="1"/>
</dbReference>
<feature type="non-terminal residue" evidence="5">
    <location>
        <position position="1"/>
    </location>
</feature>
<keyword evidence="2" id="KW-0862">Zinc</keyword>
<dbReference type="Pfam" id="PF00078">
    <property type="entry name" value="RVT_1"/>
    <property type="match status" value="1"/>
</dbReference>
<evidence type="ECO:0000256" key="1">
    <source>
        <dbReference type="ARBA" id="ARBA00022801"/>
    </source>
</evidence>
<dbReference type="VEuPathDB" id="MicrosporidiaDB:M153_19870001"/>
<comment type="caution">
    <text evidence="5">The sequence shown here is derived from an EMBL/GenBank/DDBJ whole genome shotgun (WGS) entry which is preliminary data.</text>
</comment>
<dbReference type="SUPFAM" id="SSF57756">
    <property type="entry name" value="Retrovirus zinc finger-like domains"/>
    <property type="match status" value="1"/>
</dbReference>
<name>A0A0R0LU53_9MICR</name>
<proteinExistence type="predicted"/>
<evidence type="ECO:0000256" key="2">
    <source>
        <dbReference type="PROSITE-ProRule" id="PRU00047"/>
    </source>
</evidence>
<accession>A0A0R0LU53</accession>
<dbReference type="Gene3D" id="3.30.70.270">
    <property type="match status" value="2"/>
</dbReference>
<dbReference type="PANTHER" id="PTHR33064">
    <property type="entry name" value="POL PROTEIN"/>
    <property type="match status" value="1"/>
</dbReference>
<dbReference type="OrthoDB" id="5425374at2759"/>
<feature type="domain" description="Reverse transcriptase" evidence="4">
    <location>
        <begin position="375"/>
        <end position="555"/>
    </location>
</feature>
<evidence type="ECO:0000313" key="6">
    <source>
        <dbReference type="Proteomes" id="UP000051530"/>
    </source>
</evidence>